<dbReference type="PROSITE" id="PS50893">
    <property type="entry name" value="ABC_TRANSPORTER_2"/>
    <property type="match status" value="1"/>
</dbReference>
<evidence type="ECO:0000256" key="1">
    <source>
        <dbReference type="ARBA" id="ARBA00004202"/>
    </source>
</evidence>
<protein>
    <submittedName>
        <fullName evidence="11">ABC-type cobalt transport system, ATPase component</fullName>
    </submittedName>
</protein>
<dbReference type="CDD" id="cd03225">
    <property type="entry name" value="ABC_cobalt_CbiO_domain1"/>
    <property type="match status" value="1"/>
</dbReference>
<evidence type="ECO:0000256" key="2">
    <source>
        <dbReference type="ARBA" id="ARBA00005417"/>
    </source>
</evidence>
<dbReference type="GO" id="GO:0042626">
    <property type="term" value="F:ATPase-coupled transmembrane transporter activity"/>
    <property type="evidence" value="ECO:0007669"/>
    <property type="project" value="TreeGrafter"/>
</dbReference>
<dbReference type="Proteomes" id="UP000000663">
    <property type="component" value="Chromosome"/>
</dbReference>
<reference evidence="11 12" key="1">
    <citation type="journal article" date="2006" name="Science">
        <title>Genome of rice cluster I archaea -- the key methane producers in the rice rhizosphere.</title>
        <authorList>
            <person name="Erkel C."/>
            <person name="Kube M."/>
            <person name="Reinhardt R."/>
            <person name="Liesack W."/>
        </authorList>
    </citation>
    <scope>NUCLEOTIDE SEQUENCE [LARGE SCALE GENOMIC DNA]</scope>
    <source>
        <strain evidence="12">DSM 22066 / NBRC 105507 / MRE50</strain>
    </source>
</reference>
<dbReference type="InterPro" id="IPR017871">
    <property type="entry name" value="ABC_transporter-like_CS"/>
</dbReference>
<dbReference type="GeneID" id="5143079"/>
<evidence type="ECO:0000256" key="3">
    <source>
        <dbReference type="ARBA" id="ARBA00022448"/>
    </source>
</evidence>
<dbReference type="SUPFAM" id="SSF52540">
    <property type="entry name" value="P-loop containing nucleoside triphosphate hydrolases"/>
    <property type="match status" value="1"/>
</dbReference>
<dbReference type="InterPro" id="IPR003593">
    <property type="entry name" value="AAA+_ATPase"/>
</dbReference>
<proteinExistence type="inferred from homology"/>
<evidence type="ECO:0000256" key="7">
    <source>
        <dbReference type="ARBA" id="ARBA00022967"/>
    </source>
</evidence>
<keyword evidence="4" id="KW-1003">Cell membrane</keyword>
<dbReference type="GO" id="GO:0043190">
    <property type="term" value="C:ATP-binding cassette (ABC) transporter complex"/>
    <property type="evidence" value="ECO:0007669"/>
    <property type="project" value="TreeGrafter"/>
</dbReference>
<dbReference type="AlphaFoldDB" id="Q0W7Y7"/>
<dbReference type="GO" id="GO:0005524">
    <property type="term" value="F:ATP binding"/>
    <property type="evidence" value="ECO:0007669"/>
    <property type="project" value="UniProtKB-KW"/>
</dbReference>
<dbReference type="STRING" id="351160.LRC578"/>
<evidence type="ECO:0000256" key="9">
    <source>
        <dbReference type="ARBA" id="ARBA00025157"/>
    </source>
</evidence>
<dbReference type="eggNOG" id="arCOG00202">
    <property type="taxonomic scope" value="Archaea"/>
</dbReference>
<sequence length="313" mass="33850">MTLHRFTNQHEACPEGQELIHVDCVSHTYPDGSVGIHQMCFRVHPGEIVGLCGANGSGKSTLIEHLNGLLEPSEGRIAVLGADMKGRRKDIWKNVGIVFQRSDDQLFAPTVLDDVMFGPINMGLSIADAKKAAEEALETVGAAHLAQKMPNYLSGGQKRLVCIAGVLAMKPKVIAMDEPTSDLDPQHAEIVEQIIRDLRNRHGISVVIATHDMDMAARLCDRICVVKGGSIIADGTPADVFYDGQILAESGLKKPRVAETYEAICRVTGTSPCNRPITPEDLALCVEEMLKERLKTNLGDTQNSSKDFASGGI</sequence>
<comment type="subcellular location">
    <subcellularLocation>
        <location evidence="1">Cell membrane</location>
        <topology evidence="1">Peripheral membrane protein</topology>
    </subcellularLocation>
</comment>
<dbReference type="RefSeq" id="WP_012036988.1">
    <property type="nucleotide sequence ID" value="NC_009464.1"/>
</dbReference>
<dbReference type="EMBL" id="AM114193">
    <property type="protein sequence ID" value="CAJ35506.1"/>
    <property type="molecule type" value="Genomic_DNA"/>
</dbReference>
<organism evidence="11 12">
    <name type="scientific">Methanocella arvoryzae (strain DSM 22066 / NBRC 105507 / MRE50)</name>
    <dbReference type="NCBI Taxonomy" id="351160"/>
    <lineage>
        <taxon>Archaea</taxon>
        <taxon>Methanobacteriati</taxon>
        <taxon>Methanobacteriota</taxon>
        <taxon>Stenosarchaea group</taxon>
        <taxon>Methanomicrobia</taxon>
        <taxon>Methanocellales</taxon>
        <taxon>Methanocellaceae</taxon>
        <taxon>Methanocella</taxon>
    </lineage>
</organism>
<dbReference type="KEGG" id="rci:LRC578"/>
<evidence type="ECO:0000256" key="5">
    <source>
        <dbReference type="ARBA" id="ARBA00022741"/>
    </source>
</evidence>
<dbReference type="OrthoDB" id="18209at2157"/>
<comment type="function">
    <text evidence="9">Probably part of an ABC transporter complex. Responsible for energy coupling to the transport system.</text>
</comment>
<dbReference type="InterPro" id="IPR050095">
    <property type="entry name" value="ECF_ABC_transporter_ATP-bd"/>
</dbReference>
<dbReference type="InterPro" id="IPR003439">
    <property type="entry name" value="ABC_transporter-like_ATP-bd"/>
</dbReference>
<dbReference type="GO" id="GO:0016887">
    <property type="term" value="F:ATP hydrolysis activity"/>
    <property type="evidence" value="ECO:0007669"/>
    <property type="project" value="InterPro"/>
</dbReference>
<dbReference type="SMART" id="SM00382">
    <property type="entry name" value="AAA"/>
    <property type="match status" value="1"/>
</dbReference>
<evidence type="ECO:0000259" key="10">
    <source>
        <dbReference type="PROSITE" id="PS50893"/>
    </source>
</evidence>
<dbReference type="InterPro" id="IPR015856">
    <property type="entry name" value="ABC_transpr_CbiO/EcfA_su"/>
</dbReference>
<dbReference type="Pfam" id="PF00005">
    <property type="entry name" value="ABC_tran"/>
    <property type="match status" value="1"/>
</dbReference>
<keyword evidence="6" id="KW-0067">ATP-binding</keyword>
<evidence type="ECO:0000256" key="4">
    <source>
        <dbReference type="ARBA" id="ARBA00022475"/>
    </source>
</evidence>
<name>Q0W7Y7_METAR</name>
<keyword evidence="12" id="KW-1185">Reference proteome</keyword>
<evidence type="ECO:0000256" key="6">
    <source>
        <dbReference type="ARBA" id="ARBA00022840"/>
    </source>
</evidence>
<evidence type="ECO:0000313" key="11">
    <source>
        <dbReference type="EMBL" id="CAJ35506.1"/>
    </source>
</evidence>
<feature type="domain" description="ABC transporter" evidence="10">
    <location>
        <begin position="20"/>
        <end position="253"/>
    </location>
</feature>
<dbReference type="FunFam" id="3.40.50.300:FF:000224">
    <property type="entry name" value="Energy-coupling factor transporter ATP-binding protein EcfA"/>
    <property type="match status" value="1"/>
</dbReference>
<evidence type="ECO:0000256" key="8">
    <source>
        <dbReference type="ARBA" id="ARBA00023136"/>
    </source>
</evidence>
<dbReference type="PANTHER" id="PTHR43553">
    <property type="entry name" value="HEAVY METAL TRANSPORTER"/>
    <property type="match status" value="1"/>
</dbReference>
<keyword evidence="3" id="KW-0813">Transport</keyword>
<keyword evidence="5" id="KW-0547">Nucleotide-binding</keyword>
<evidence type="ECO:0000313" key="12">
    <source>
        <dbReference type="Proteomes" id="UP000000663"/>
    </source>
</evidence>
<accession>Q0W7Y7</accession>
<keyword evidence="8" id="KW-0472">Membrane</keyword>
<dbReference type="PANTHER" id="PTHR43553:SF24">
    <property type="entry name" value="ENERGY-COUPLING FACTOR TRANSPORTER ATP-BINDING PROTEIN ECFA1"/>
    <property type="match status" value="1"/>
</dbReference>
<dbReference type="InterPro" id="IPR027417">
    <property type="entry name" value="P-loop_NTPase"/>
</dbReference>
<dbReference type="PROSITE" id="PS00211">
    <property type="entry name" value="ABC_TRANSPORTER_1"/>
    <property type="match status" value="1"/>
</dbReference>
<comment type="similarity">
    <text evidence="2">Belongs to the ABC transporter superfamily.</text>
</comment>
<gene>
    <name evidence="11" type="ORF">LRC578</name>
</gene>
<keyword evidence="7" id="KW-1278">Translocase</keyword>
<dbReference type="Gene3D" id="3.40.50.300">
    <property type="entry name" value="P-loop containing nucleotide triphosphate hydrolases"/>
    <property type="match status" value="1"/>
</dbReference>